<dbReference type="NCBIfam" id="TIGR00750">
    <property type="entry name" value="lao"/>
    <property type="match status" value="1"/>
</dbReference>
<dbReference type="Proteomes" id="UP000716004">
    <property type="component" value="Unassembled WGS sequence"/>
</dbReference>
<dbReference type="Pfam" id="PF03308">
    <property type="entry name" value="MeaB"/>
    <property type="match status" value="1"/>
</dbReference>
<evidence type="ECO:0000313" key="6">
    <source>
        <dbReference type="EMBL" id="MBX8631052.1"/>
    </source>
</evidence>
<keyword evidence="3" id="KW-0378">Hydrolase</keyword>
<proteinExistence type="inferred from homology"/>
<dbReference type="PANTHER" id="PTHR43087">
    <property type="entry name" value="LYSINE/ARGININE/ORNITHINE TRANSPORT SYSTEM KINASE"/>
    <property type="match status" value="1"/>
</dbReference>
<dbReference type="InterPro" id="IPR052040">
    <property type="entry name" value="GTPase/Isobutyryl-CoA_mutase"/>
</dbReference>
<accession>A0A8J7YHU8</accession>
<dbReference type="InterPro" id="IPR005129">
    <property type="entry name" value="GTPase_ArgK"/>
</dbReference>
<evidence type="ECO:0000256" key="1">
    <source>
        <dbReference type="ARBA" id="ARBA00009625"/>
    </source>
</evidence>
<gene>
    <name evidence="6" type="primary">meaB</name>
    <name evidence="6" type="ORF">J9259_00795</name>
</gene>
<sequence>MDYDELVSHILKGDRRSAARLISLVEDEEEGYEKALKSLYPKTRGVPVLGVTGAPGVGKSTIVLEITKRLRSEGRRVGIVAVDPTSPITGGAILGDRIRMTELFADPGVFIRSMGSRGGSGGLSSQTGSAVRILDAMGCDQIIVETVGAGQTQVDIMGMADTIVVATMPGSGDEVQSIKAGLLEIADIYVVNKCDLPGAMRTVSDIQSMLDLVEDWEGWKPPVMQTNARESRGIDELVGNIRKHDEYARSSERLIKRKKEQYRREIQELVTREMARKAFSSIEEEELDRMLERILRREENPYSEAERIAARLFSGRKDIASRGQR</sequence>
<organism evidence="6 7">
    <name type="scientific">Candidatus Sysuiplasma superficiale</name>
    <dbReference type="NCBI Taxonomy" id="2823368"/>
    <lineage>
        <taxon>Archaea</taxon>
        <taxon>Methanobacteriati</taxon>
        <taxon>Thermoplasmatota</taxon>
        <taxon>Thermoplasmata</taxon>
        <taxon>Candidatus Sysuiplasmatales</taxon>
        <taxon>Candidatus Sysuiplasmataceae</taxon>
        <taxon>Candidatus Sysuiplasma</taxon>
    </lineage>
</organism>
<evidence type="ECO:0000313" key="7">
    <source>
        <dbReference type="Proteomes" id="UP000716004"/>
    </source>
</evidence>
<dbReference type="EMBL" id="JAGVSJ010000001">
    <property type="protein sequence ID" value="MBX8631052.1"/>
    <property type="molecule type" value="Genomic_DNA"/>
</dbReference>
<dbReference type="Gene3D" id="3.40.50.300">
    <property type="entry name" value="P-loop containing nucleotide triphosphate hydrolases"/>
    <property type="match status" value="1"/>
</dbReference>
<dbReference type="SUPFAM" id="SSF52540">
    <property type="entry name" value="P-loop containing nucleoside triphosphate hydrolases"/>
    <property type="match status" value="1"/>
</dbReference>
<name>A0A8J7YHU8_9ARCH</name>
<keyword evidence="5" id="KW-0143">Chaperone</keyword>
<keyword evidence="4" id="KW-0342">GTP-binding</keyword>
<comment type="caution">
    <text evidence="6">The sequence shown here is derived from an EMBL/GenBank/DDBJ whole genome shotgun (WGS) entry which is preliminary data.</text>
</comment>
<dbReference type="AlphaFoldDB" id="A0A8J7YHU8"/>
<keyword evidence="2" id="KW-0547">Nucleotide-binding</keyword>
<dbReference type="GO" id="GO:0005525">
    <property type="term" value="F:GTP binding"/>
    <property type="evidence" value="ECO:0007669"/>
    <property type="project" value="UniProtKB-KW"/>
</dbReference>
<dbReference type="PANTHER" id="PTHR43087:SF1">
    <property type="entry name" value="LAO_AO TRANSPORT SYSTEM ATPASE"/>
    <property type="match status" value="1"/>
</dbReference>
<comment type="similarity">
    <text evidence="1">Belongs to the SIMIBI class G3E GTPase family. ArgK/MeaB subfamily.</text>
</comment>
<evidence type="ECO:0000256" key="4">
    <source>
        <dbReference type="ARBA" id="ARBA00023134"/>
    </source>
</evidence>
<evidence type="ECO:0000256" key="5">
    <source>
        <dbReference type="ARBA" id="ARBA00023186"/>
    </source>
</evidence>
<reference evidence="6" key="1">
    <citation type="submission" date="2021-04" db="EMBL/GenBank/DDBJ databases">
        <title>Genomic insights into ecological role and evolution of a novel Thermoplasmata order Candidatus Sysuiplasmatales.</title>
        <authorList>
            <person name="Yuan Y."/>
        </authorList>
    </citation>
    <scope>NUCLEOTIDE SEQUENCE</scope>
    <source>
        <strain evidence="6">YP2-bin.285</strain>
    </source>
</reference>
<dbReference type="GO" id="GO:0003924">
    <property type="term" value="F:GTPase activity"/>
    <property type="evidence" value="ECO:0007669"/>
    <property type="project" value="InterPro"/>
</dbReference>
<evidence type="ECO:0000256" key="3">
    <source>
        <dbReference type="ARBA" id="ARBA00022801"/>
    </source>
</evidence>
<evidence type="ECO:0000256" key="2">
    <source>
        <dbReference type="ARBA" id="ARBA00022741"/>
    </source>
</evidence>
<protein>
    <submittedName>
        <fullName evidence="6">Methylmalonyl Co-A mutase-associated GTPase MeaB</fullName>
    </submittedName>
</protein>
<dbReference type="InterPro" id="IPR027417">
    <property type="entry name" value="P-loop_NTPase"/>
</dbReference>